<evidence type="ECO:0000313" key="12">
    <source>
        <dbReference type="Proteomes" id="UP000186804"/>
    </source>
</evidence>
<comment type="similarity">
    <text evidence="2">Belongs to the GOSR1 family.</text>
</comment>
<keyword evidence="12" id="KW-1185">Reference proteome</keyword>
<evidence type="ECO:0000256" key="9">
    <source>
        <dbReference type="SAM" id="Coils"/>
    </source>
</evidence>
<dbReference type="AlphaFoldDB" id="A0A1J4MFE4"/>
<dbReference type="RefSeq" id="XP_067066755.1">
    <property type="nucleotide sequence ID" value="XM_067213504.1"/>
</dbReference>
<dbReference type="GO" id="GO:0000139">
    <property type="term" value="C:Golgi membrane"/>
    <property type="evidence" value="ECO:0007669"/>
    <property type="project" value="UniProtKB-SubCell"/>
</dbReference>
<dbReference type="EMBL" id="LRBS01000121">
    <property type="protein sequence ID" value="OII71565.1"/>
    <property type="molecule type" value="Genomic_DNA"/>
</dbReference>
<keyword evidence="3" id="KW-0813">Transport</keyword>
<dbReference type="GO" id="GO:0005484">
    <property type="term" value="F:SNAP receptor activity"/>
    <property type="evidence" value="ECO:0007669"/>
    <property type="project" value="TreeGrafter"/>
</dbReference>
<organism evidence="11 12">
    <name type="scientific">Cryptosporidium andersoni</name>
    <dbReference type="NCBI Taxonomy" id="117008"/>
    <lineage>
        <taxon>Eukaryota</taxon>
        <taxon>Sar</taxon>
        <taxon>Alveolata</taxon>
        <taxon>Apicomplexa</taxon>
        <taxon>Conoidasida</taxon>
        <taxon>Coccidia</taxon>
        <taxon>Eucoccidiorida</taxon>
        <taxon>Eimeriorina</taxon>
        <taxon>Cryptosporidiidae</taxon>
        <taxon>Cryptosporidium</taxon>
    </lineage>
</organism>
<keyword evidence="8 10" id="KW-0472">Membrane</keyword>
<dbReference type="GO" id="GO:0048219">
    <property type="term" value="P:inter-Golgi cisterna vesicle-mediated transport"/>
    <property type="evidence" value="ECO:0007669"/>
    <property type="project" value="TreeGrafter"/>
</dbReference>
<evidence type="ECO:0000256" key="5">
    <source>
        <dbReference type="ARBA" id="ARBA00022927"/>
    </source>
</evidence>
<dbReference type="GO" id="GO:0006906">
    <property type="term" value="P:vesicle fusion"/>
    <property type="evidence" value="ECO:0007669"/>
    <property type="project" value="TreeGrafter"/>
</dbReference>
<evidence type="ECO:0000256" key="7">
    <source>
        <dbReference type="ARBA" id="ARBA00023034"/>
    </source>
</evidence>
<accession>A0A1J4MFE4</accession>
<evidence type="ECO:0000256" key="3">
    <source>
        <dbReference type="ARBA" id="ARBA00022448"/>
    </source>
</evidence>
<name>A0A1J4MFE4_9CRYT</name>
<keyword evidence="5" id="KW-0653">Protein transport</keyword>
<protein>
    <submittedName>
        <fullName evidence="11">Uncharacterized protein</fullName>
    </submittedName>
</protein>
<dbReference type="GeneID" id="92367462"/>
<keyword evidence="6 10" id="KW-1133">Transmembrane helix</keyword>
<keyword evidence="4 10" id="KW-0812">Transmembrane</keyword>
<comment type="subcellular location">
    <subcellularLocation>
        <location evidence="1">Golgi apparatus membrane</location>
        <topology evidence="1">Single-pass type IV membrane protein</topology>
    </subcellularLocation>
</comment>
<evidence type="ECO:0000256" key="10">
    <source>
        <dbReference type="SAM" id="Phobius"/>
    </source>
</evidence>
<evidence type="ECO:0000313" key="11">
    <source>
        <dbReference type="EMBL" id="OII71565.1"/>
    </source>
</evidence>
<keyword evidence="7" id="KW-0333">Golgi apparatus</keyword>
<comment type="caution">
    <text evidence="11">The sequence shown here is derived from an EMBL/GenBank/DDBJ whole genome shotgun (WGS) entry which is preliminary data.</text>
</comment>
<feature type="transmembrane region" description="Helical" evidence="10">
    <location>
        <begin position="196"/>
        <end position="214"/>
    </location>
</feature>
<gene>
    <name evidence="11" type="ORF">cand_032780</name>
</gene>
<dbReference type="OrthoDB" id="339356at2759"/>
<evidence type="ECO:0000256" key="1">
    <source>
        <dbReference type="ARBA" id="ARBA00004409"/>
    </source>
</evidence>
<keyword evidence="9" id="KW-0175">Coiled coil</keyword>
<dbReference type="GO" id="GO:0006888">
    <property type="term" value="P:endoplasmic reticulum to Golgi vesicle-mediated transport"/>
    <property type="evidence" value="ECO:0007669"/>
    <property type="project" value="InterPro"/>
</dbReference>
<evidence type="ECO:0000256" key="8">
    <source>
        <dbReference type="ARBA" id="ARBA00023136"/>
    </source>
</evidence>
<dbReference type="GO" id="GO:0031201">
    <property type="term" value="C:SNARE complex"/>
    <property type="evidence" value="ECO:0007669"/>
    <property type="project" value="TreeGrafter"/>
</dbReference>
<dbReference type="GO" id="GO:0005797">
    <property type="term" value="C:Golgi medial cisterna"/>
    <property type="evidence" value="ECO:0007669"/>
    <property type="project" value="TreeGrafter"/>
</dbReference>
<dbReference type="Proteomes" id="UP000186804">
    <property type="component" value="Unassembled WGS sequence"/>
</dbReference>
<dbReference type="PANTHER" id="PTHR21094:SF2">
    <property type="entry name" value="GOLGI SNAP RECEPTOR COMPLEX MEMBER 1"/>
    <property type="match status" value="1"/>
</dbReference>
<evidence type="ECO:0000256" key="2">
    <source>
        <dbReference type="ARBA" id="ARBA00008473"/>
    </source>
</evidence>
<evidence type="ECO:0000256" key="6">
    <source>
        <dbReference type="ARBA" id="ARBA00022989"/>
    </source>
</evidence>
<proteinExistence type="inferred from homology"/>
<dbReference type="PANTHER" id="PTHR21094">
    <property type="entry name" value="GOS-28 SNARE- RELATED"/>
    <property type="match status" value="1"/>
</dbReference>
<dbReference type="GO" id="GO:0015031">
    <property type="term" value="P:protein transport"/>
    <property type="evidence" value="ECO:0007669"/>
    <property type="project" value="UniProtKB-KW"/>
</dbReference>
<sequence>MNINLRTLQSTLEQKLGLLDTLKNRDCGLFDKGTSNEAWHQEVELLQNEIDELFQSFDEQMNEFNRKDIMVIDRYEALLQSLKRDYTNICRFIDSRKKRSSLFGKSIIDYQNIQMEHNNNSEARNQLFREKGALEVSIDCINNIMDQAVRTTTSLRNQHNILRNINDKAKNLKKKSLYNVDLLINSILSLQSRQEILLTFVFCCLIIFIVYWKFK</sequence>
<feature type="coiled-coil region" evidence="9">
    <location>
        <begin position="5"/>
        <end position="63"/>
    </location>
</feature>
<dbReference type="GO" id="GO:0005801">
    <property type="term" value="C:cis-Golgi network"/>
    <property type="evidence" value="ECO:0007669"/>
    <property type="project" value="InterPro"/>
</dbReference>
<dbReference type="InterPro" id="IPR023601">
    <property type="entry name" value="Golgi_SNAP_su1"/>
</dbReference>
<evidence type="ECO:0000256" key="4">
    <source>
        <dbReference type="ARBA" id="ARBA00022692"/>
    </source>
</evidence>
<dbReference type="VEuPathDB" id="CryptoDB:cand_032780"/>
<reference evidence="11 12" key="1">
    <citation type="submission" date="2016-10" db="EMBL/GenBank/DDBJ databases">
        <title>Reductive evolution of mitochondrial metabolism and differential evolution of invasion-related proteins in Cryptosporidium.</title>
        <authorList>
            <person name="Liu S."/>
            <person name="Roellig D.M."/>
            <person name="Guo Y."/>
            <person name="Li N."/>
            <person name="Frace M.A."/>
            <person name="Tang K."/>
            <person name="Zhang L."/>
            <person name="Feng Y."/>
            <person name="Xiao L."/>
        </authorList>
    </citation>
    <scope>NUCLEOTIDE SEQUENCE [LARGE SCALE GENOMIC DNA]</scope>
    <source>
        <strain evidence="11">30847</strain>
    </source>
</reference>